<dbReference type="PANTHER" id="PTHR32089">
    <property type="entry name" value="METHYL-ACCEPTING CHEMOTAXIS PROTEIN MCPB"/>
    <property type="match status" value="1"/>
</dbReference>
<dbReference type="PANTHER" id="PTHR32089:SF112">
    <property type="entry name" value="LYSOZYME-LIKE PROTEIN-RELATED"/>
    <property type="match status" value="1"/>
</dbReference>
<evidence type="ECO:0000256" key="5">
    <source>
        <dbReference type="ARBA" id="ARBA00029447"/>
    </source>
</evidence>
<dbReference type="Gene3D" id="6.10.340.10">
    <property type="match status" value="1"/>
</dbReference>
<keyword evidence="2" id="KW-1003">Cell membrane</keyword>
<organism evidence="10 11">
    <name type="scientific">Bacillus weihaiensis</name>
    <dbReference type="NCBI Taxonomy" id="1547283"/>
    <lineage>
        <taxon>Bacteria</taxon>
        <taxon>Bacillati</taxon>
        <taxon>Bacillota</taxon>
        <taxon>Bacilli</taxon>
        <taxon>Bacillales</taxon>
        <taxon>Bacillaceae</taxon>
        <taxon>Bacillus</taxon>
    </lineage>
</organism>
<reference evidence="10 11" key="1">
    <citation type="journal article" date="2016" name="Sci. Rep.">
        <title>Complete genome sequence and transcriptomic analysis of a novel marine strain Bacillus weihaiensis reveals the mechanism of brown algae degradation.</title>
        <authorList>
            <person name="Zhu Y."/>
            <person name="Chen P."/>
            <person name="Bao Y."/>
            <person name="Men Y."/>
            <person name="Zeng Y."/>
            <person name="Yang J."/>
            <person name="Sun J."/>
            <person name="Sun Y."/>
        </authorList>
    </citation>
    <scope>NUCLEOTIDE SEQUENCE [LARGE SCALE GENOMIC DNA]</scope>
    <source>
        <strain evidence="10 11">Alg07</strain>
    </source>
</reference>
<dbReference type="SMART" id="SM00283">
    <property type="entry name" value="MA"/>
    <property type="match status" value="1"/>
</dbReference>
<name>A0A1L3MM05_9BACI</name>
<comment type="subcellular location">
    <subcellularLocation>
        <location evidence="1">Cell membrane</location>
    </subcellularLocation>
</comment>
<evidence type="ECO:0000256" key="1">
    <source>
        <dbReference type="ARBA" id="ARBA00004236"/>
    </source>
</evidence>
<dbReference type="SMART" id="SM00304">
    <property type="entry name" value="HAMP"/>
    <property type="match status" value="2"/>
</dbReference>
<evidence type="ECO:0000259" key="8">
    <source>
        <dbReference type="PROSITE" id="PS50111"/>
    </source>
</evidence>
<dbReference type="InterPro" id="IPR003660">
    <property type="entry name" value="HAMP_dom"/>
</dbReference>
<dbReference type="AlphaFoldDB" id="A0A1L3MM05"/>
<evidence type="ECO:0000313" key="11">
    <source>
        <dbReference type="Proteomes" id="UP000181936"/>
    </source>
</evidence>
<dbReference type="SUPFAM" id="SSF58104">
    <property type="entry name" value="Methyl-accepting chemotaxis protein (MCP) signaling domain"/>
    <property type="match status" value="1"/>
</dbReference>
<dbReference type="KEGG" id="bwh:A9C19_00665"/>
<dbReference type="PROSITE" id="PS50111">
    <property type="entry name" value="CHEMOTAXIS_TRANSDUC_2"/>
    <property type="match status" value="1"/>
</dbReference>
<evidence type="ECO:0000256" key="3">
    <source>
        <dbReference type="ARBA" id="ARBA00023136"/>
    </source>
</evidence>
<gene>
    <name evidence="10" type="ORF">A9C19_00665</name>
</gene>
<keyword evidence="3 7" id="KW-0472">Membrane</keyword>
<feature type="transmembrane region" description="Helical" evidence="7">
    <location>
        <begin position="49"/>
        <end position="70"/>
    </location>
</feature>
<keyword evidence="4 6" id="KW-0807">Transducer</keyword>
<evidence type="ECO:0000313" key="10">
    <source>
        <dbReference type="EMBL" id="APH03383.1"/>
    </source>
</evidence>
<dbReference type="GO" id="GO:0007165">
    <property type="term" value="P:signal transduction"/>
    <property type="evidence" value="ECO:0007669"/>
    <property type="project" value="UniProtKB-KW"/>
</dbReference>
<dbReference type="Pfam" id="PF00015">
    <property type="entry name" value="MCPsignal"/>
    <property type="match status" value="1"/>
</dbReference>
<protein>
    <submittedName>
        <fullName evidence="10">Chemotaxis protein</fullName>
    </submittedName>
</protein>
<dbReference type="Pfam" id="PF00672">
    <property type="entry name" value="HAMP"/>
    <property type="match status" value="1"/>
</dbReference>
<dbReference type="OrthoDB" id="2489132at2"/>
<feature type="domain" description="Methyl-accepting transducer" evidence="8">
    <location>
        <begin position="143"/>
        <end position="400"/>
    </location>
</feature>
<evidence type="ECO:0000256" key="2">
    <source>
        <dbReference type="ARBA" id="ARBA00022475"/>
    </source>
</evidence>
<dbReference type="CDD" id="cd06225">
    <property type="entry name" value="HAMP"/>
    <property type="match status" value="1"/>
</dbReference>
<comment type="similarity">
    <text evidence="5">Belongs to the methyl-accepting chemotaxis (MCP) protein family.</text>
</comment>
<accession>A0A1L3MM05</accession>
<dbReference type="RefSeq" id="WP_072578166.1">
    <property type="nucleotide sequence ID" value="NZ_CP016020.1"/>
</dbReference>
<keyword evidence="11" id="KW-1185">Reference proteome</keyword>
<dbReference type="GO" id="GO:0005886">
    <property type="term" value="C:plasma membrane"/>
    <property type="evidence" value="ECO:0007669"/>
    <property type="project" value="UniProtKB-SubCell"/>
</dbReference>
<dbReference type="EMBL" id="CP016020">
    <property type="protein sequence ID" value="APH03383.1"/>
    <property type="molecule type" value="Genomic_DNA"/>
</dbReference>
<dbReference type="STRING" id="1547283.A9C19_00665"/>
<evidence type="ECO:0000259" key="9">
    <source>
        <dbReference type="PROSITE" id="PS50885"/>
    </source>
</evidence>
<evidence type="ECO:0000256" key="7">
    <source>
        <dbReference type="SAM" id="Phobius"/>
    </source>
</evidence>
<dbReference type="PROSITE" id="PS50885">
    <property type="entry name" value="HAMP"/>
    <property type="match status" value="1"/>
</dbReference>
<evidence type="ECO:0000256" key="6">
    <source>
        <dbReference type="PROSITE-ProRule" id="PRU00284"/>
    </source>
</evidence>
<keyword evidence="7" id="KW-1133">Transmembrane helix</keyword>
<feature type="transmembrane region" description="Helical" evidence="7">
    <location>
        <begin position="12"/>
        <end position="37"/>
    </location>
</feature>
<keyword evidence="7" id="KW-0812">Transmembrane</keyword>
<dbReference type="Proteomes" id="UP000181936">
    <property type="component" value="Chromosome"/>
</dbReference>
<evidence type="ECO:0000256" key="4">
    <source>
        <dbReference type="ARBA" id="ARBA00023224"/>
    </source>
</evidence>
<feature type="domain" description="HAMP" evidence="9">
    <location>
        <begin position="71"/>
        <end position="124"/>
    </location>
</feature>
<dbReference type="InterPro" id="IPR004089">
    <property type="entry name" value="MCPsignal_dom"/>
</dbReference>
<dbReference type="Gene3D" id="1.10.287.950">
    <property type="entry name" value="Methyl-accepting chemotaxis protein"/>
    <property type="match status" value="1"/>
</dbReference>
<proteinExistence type="inferred from homology"/>
<sequence length="429" mass="46697">MGNKKKYTFSLRLKLVIFTTTLAFITYSTSAFFIYFLVHYADHLVPPQIFTLVTLLMGIFWSGVLAYFGAGFITRALKKLEVVAYKAADGHINEDVEVTKSDDEIRGLSLAFNQMLHNMRDMVKSIESNFYATNEQVSQIATASSNASKQAEDISLTVNEISRGADQSAMSIQETAASVEDIIAFATQVEDKASSSESMSKQMVASLDESKKVYETLIKGIQTLAEENQQSMIAVRRLEEHANEVSTIVSLVGDIANQTNLLALNASIEAARAGEHGKGFAVVAEEVRKLADESARAVQGISGLIQNIQQEVQNVVGQIAEQVETAKHQAENGQTSAKMLEETTNSIVSVAAAVNQISELVHQQMDSLHKTGAQSQEVAAIAQQTSAGAHEVAAAINDQTTNIHQINQLGKQLAESADHLRKTIDRFDL</sequence>